<keyword evidence="3" id="KW-1185">Reference proteome</keyword>
<evidence type="ECO:0000313" key="3">
    <source>
        <dbReference type="Proteomes" id="UP001501319"/>
    </source>
</evidence>
<accession>A0ABN2F993</accession>
<feature type="region of interest" description="Disordered" evidence="1">
    <location>
        <begin position="36"/>
        <end position="71"/>
    </location>
</feature>
<name>A0ABN2F993_9ACTN</name>
<dbReference type="Proteomes" id="UP001501319">
    <property type="component" value="Unassembled WGS sequence"/>
</dbReference>
<feature type="compositionally biased region" description="Pro residues" evidence="1">
    <location>
        <begin position="49"/>
        <end position="59"/>
    </location>
</feature>
<proteinExistence type="predicted"/>
<organism evidence="2 3">
    <name type="scientific">Kribbella alba</name>
    <dbReference type="NCBI Taxonomy" id="190197"/>
    <lineage>
        <taxon>Bacteria</taxon>
        <taxon>Bacillati</taxon>
        <taxon>Actinomycetota</taxon>
        <taxon>Actinomycetes</taxon>
        <taxon>Propionibacteriales</taxon>
        <taxon>Kribbellaceae</taxon>
        <taxon>Kribbella</taxon>
    </lineage>
</organism>
<comment type="caution">
    <text evidence="2">The sequence shown here is derived from an EMBL/GenBank/DDBJ whole genome shotgun (WGS) entry which is preliminary data.</text>
</comment>
<sequence length="230" mass="24368">MVGRALLGSGLLAVTLLGGAGGYGIGWLTSSVASDSTGNAAPLTAASPSTPPSSPIEPPKTPRPDDSPPLLAENLTYRTRAFFAESTVRSRVTLKVPGNWKMTQPDPQDEARFTDPTGKRWIRIEAGFTITRPPADSMAARIALLKSVPSSQALKILSQQVDPKARTATLTYTYVPDLTLRYVVVRWAALDSSGNVAVEMSSTGLSQDRAAVDAVLDHATTSVTRDDSSQ</sequence>
<evidence type="ECO:0000313" key="2">
    <source>
        <dbReference type="EMBL" id="GAA1636305.1"/>
    </source>
</evidence>
<dbReference type="EMBL" id="BAAANE010000004">
    <property type="protein sequence ID" value="GAA1636305.1"/>
    <property type="molecule type" value="Genomic_DNA"/>
</dbReference>
<reference evidence="2 3" key="1">
    <citation type="journal article" date="2019" name="Int. J. Syst. Evol. Microbiol.">
        <title>The Global Catalogue of Microorganisms (GCM) 10K type strain sequencing project: providing services to taxonomists for standard genome sequencing and annotation.</title>
        <authorList>
            <consortium name="The Broad Institute Genomics Platform"/>
            <consortium name="The Broad Institute Genome Sequencing Center for Infectious Disease"/>
            <person name="Wu L."/>
            <person name="Ma J."/>
        </authorList>
    </citation>
    <scope>NUCLEOTIDE SEQUENCE [LARGE SCALE GENOMIC DNA]</scope>
    <source>
        <strain evidence="2 3">JCM 14306</strain>
    </source>
</reference>
<evidence type="ECO:0000256" key="1">
    <source>
        <dbReference type="SAM" id="MobiDB-lite"/>
    </source>
</evidence>
<gene>
    <name evidence="2" type="ORF">GCM10009744_26690</name>
</gene>
<protein>
    <submittedName>
        <fullName evidence="2">Uncharacterized protein</fullName>
    </submittedName>
</protein>